<feature type="transmembrane region" description="Helical" evidence="1">
    <location>
        <begin position="151"/>
        <end position="171"/>
    </location>
</feature>
<dbReference type="SUPFAM" id="SSF55874">
    <property type="entry name" value="ATPase domain of HSP90 chaperone/DNA topoisomerase II/histidine kinase"/>
    <property type="match status" value="1"/>
</dbReference>
<evidence type="ECO:0000313" key="4">
    <source>
        <dbReference type="Proteomes" id="UP000681425"/>
    </source>
</evidence>
<feature type="transmembrane region" description="Helical" evidence="1">
    <location>
        <begin position="41"/>
        <end position="61"/>
    </location>
</feature>
<dbReference type="EMBL" id="CP073910">
    <property type="protein sequence ID" value="QUT04134.1"/>
    <property type="molecule type" value="Genomic_DNA"/>
</dbReference>
<dbReference type="InterPro" id="IPR050640">
    <property type="entry name" value="Bact_2-comp_sensor_kinase"/>
</dbReference>
<keyword evidence="3" id="KW-0808">Transferase</keyword>
<dbReference type="PANTHER" id="PTHR34220:SF7">
    <property type="entry name" value="SENSOR HISTIDINE KINASE YPDA"/>
    <property type="match status" value="1"/>
</dbReference>
<dbReference type="Proteomes" id="UP000681425">
    <property type="component" value="Chromosome"/>
</dbReference>
<accession>A0A975PZT0</accession>
<keyword evidence="1" id="KW-0812">Transmembrane</keyword>
<dbReference type="PANTHER" id="PTHR34220">
    <property type="entry name" value="SENSOR HISTIDINE KINASE YPDA"/>
    <property type="match status" value="1"/>
</dbReference>
<evidence type="ECO:0000259" key="2">
    <source>
        <dbReference type="Pfam" id="PF06580"/>
    </source>
</evidence>
<dbReference type="InterPro" id="IPR036890">
    <property type="entry name" value="HATPase_C_sf"/>
</dbReference>
<feature type="transmembrane region" description="Helical" evidence="1">
    <location>
        <begin position="105"/>
        <end position="131"/>
    </location>
</feature>
<dbReference type="Gene3D" id="3.30.565.10">
    <property type="entry name" value="Histidine kinase-like ATPase, C-terminal domain"/>
    <property type="match status" value="1"/>
</dbReference>
<feature type="transmembrane region" description="Helical" evidence="1">
    <location>
        <begin position="73"/>
        <end position="93"/>
    </location>
</feature>
<evidence type="ECO:0000313" key="3">
    <source>
        <dbReference type="EMBL" id="QUT04134.1"/>
    </source>
</evidence>
<dbReference type="RefSeq" id="WP_212608019.1">
    <property type="nucleotide sequence ID" value="NZ_CP073910.1"/>
</dbReference>
<dbReference type="InterPro" id="IPR010559">
    <property type="entry name" value="Sig_transdc_His_kin_internal"/>
</dbReference>
<dbReference type="GO" id="GO:0016020">
    <property type="term" value="C:membrane"/>
    <property type="evidence" value="ECO:0007669"/>
    <property type="project" value="InterPro"/>
</dbReference>
<keyword evidence="4" id="KW-1185">Reference proteome</keyword>
<protein>
    <submittedName>
        <fullName evidence="3">Histidine kinase</fullName>
    </submittedName>
</protein>
<keyword evidence="1" id="KW-0472">Membrane</keyword>
<dbReference type="KEGG" id="spph:KFK14_13390"/>
<evidence type="ECO:0000256" key="1">
    <source>
        <dbReference type="SAM" id="Phobius"/>
    </source>
</evidence>
<dbReference type="GO" id="GO:0000155">
    <property type="term" value="F:phosphorelay sensor kinase activity"/>
    <property type="evidence" value="ECO:0007669"/>
    <property type="project" value="InterPro"/>
</dbReference>
<reference evidence="3" key="1">
    <citation type="submission" date="2021-04" db="EMBL/GenBank/DDBJ databases">
        <title>Isolation of p-tert-butylphenol degrading bacteria Sphingobium phenoxybenzoativorans Tas13 from active sludge.</title>
        <authorList>
            <person name="Li Y."/>
        </authorList>
    </citation>
    <scope>NUCLEOTIDE SEQUENCE</scope>
    <source>
        <strain evidence="3">Tas13</strain>
    </source>
</reference>
<keyword evidence="3" id="KW-0418">Kinase</keyword>
<sequence>MTENIPLTVKGRPFRLLDALDGAGNIADMSGSREDARPLEAVQLTVALWLFVAVIYLPVLIDRHNGEGWRSIGLDASTVFVSMIFATPLFLVFRNTIGLSLRYRALILGGMVVLTAIVQTAFDIMFTGWVANNVERAWYALPRDLSRAYGAAFNYICVFSVNLALFQLSFARRREFSQSRKLVDAQFAAQQAQLAALRFQLNPHFLLNTLNAISSMIVTNRNAEAEKMTEKLSGFLRASLASDPTELVPLEDEFGLIEEYLDIEKVRFEERLTIDIACTDEAAAIWVPSFLLQPLVENAVKYGVGRSSEPVTVKIDGRVSGGQLVITVEDDGRFSGDGGPTVGASVGLNNVRHRLEAVYGKRSSLTARALDRGFLAAIHIPI</sequence>
<dbReference type="AlphaFoldDB" id="A0A975PZT0"/>
<dbReference type="Pfam" id="PF06580">
    <property type="entry name" value="His_kinase"/>
    <property type="match status" value="1"/>
</dbReference>
<organism evidence="3 4">
    <name type="scientific">Sphingobium phenoxybenzoativorans</name>
    <dbReference type="NCBI Taxonomy" id="1592790"/>
    <lineage>
        <taxon>Bacteria</taxon>
        <taxon>Pseudomonadati</taxon>
        <taxon>Pseudomonadota</taxon>
        <taxon>Alphaproteobacteria</taxon>
        <taxon>Sphingomonadales</taxon>
        <taxon>Sphingomonadaceae</taxon>
        <taxon>Sphingobium</taxon>
    </lineage>
</organism>
<proteinExistence type="predicted"/>
<name>A0A975PZT0_9SPHN</name>
<keyword evidence="1" id="KW-1133">Transmembrane helix</keyword>
<feature type="domain" description="Signal transduction histidine kinase internal region" evidence="2">
    <location>
        <begin position="192"/>
        <end position="272"/>
    </location>
</feature>
<gene>
    <name evidence="3" type="ORF">KFK14_13390</name>
</gene>